<organism evidence="2 3">
    <name type="scientific">Acinetobacter sichuanensis</name>
    <dbReference type="NCBI Taxonomy" id="2136183"/>
    <lineage>
        <taxon>Bacteria</taxon>
        <taxon>Pseudomonadati</taxon>
        <taxon>Pseudomonadota</taxon>
        <taxon>Gammaproteobacteria</taxon>
        <taxon>Moraxellales</taxon>
        <taxon>Moraxellaceae</taxon>
        <taxon>Acinetobacter</taxon>
    </lineage>
</organism>
<dbReference type="RefSeq" id="WP_107009951.1">
    <property type="nucleotide sequence ID" value="NZ_JBHRSF010000018.1"/>
</dbReference>
<keyword evidence="4" id="KW-1185">Reference proteome</keyword>
<evidence type="ECO:0000313" key="1">
    <source>
        <dbReference type="EMBL" id="MFC2995161.1"/>
    </source>
</evidence>
<gene>
    <name evidence="1" type="ORF">ACFODO_07760</name>
    <name evidence="2" type="ORF">C9E89_019850</name>
</gene>
<reference evidence="1" key="4">
    <citation type="submission" date="2024-09" db="EMBL/GenBank/DDBJ databases">
        <authorList>
            <person name="Sun Q."/>
            <person name="Mori K."/>
        </authorList>
    </citation>
    <scope>NUCLEOTIDE SEQUENCE</scope>
    <source>
        <strain evidence="1">KCTC 62575</strain>
    </source>
</reference>
<dbReference type="AlphaFoldDB" id="A0A371YK16"/>
<proteinExistence type="predicted"/>
<reference evidence="4" key="3">
    <citation type="journal article" date="2019" name="Int. J. Syst. Evol. Microbiol.">
        <title>The Global Catalogue of Microorganisms (GCM) 10K type strain sequencing project: providing services to taxonomists for standard genome sequencing and annotation.</title>
        <authorList>
            <consortium name="The Broad Institute Genomics Platform"/>
            <consortium name="The Broad Institute Genome Sequencing Center for Infectious Disease"/>
            <person name="Wu L."/>
            <person name="Ma J."/>
        </authorList>
    </citation>
    <scope>NUCLEOTIDE SEQUENCE [LARGE SCALE GENOMIC DNA]</scope>
    <source>
        <strain evidence="4">KCTC 62575</strain>
    </source>
</reference>
<evidence type="ECO:0000313" key="4">
    <source>
        <dbReference type="Proteomes" id="UP001595455"/>
    </source>
</evidence>
<comment type="caution">
    <text evidence="2">The sequence shown here is derived from an EMBL/GenBank/DDBJ whole genome shotgun (WGS) entry which is preliminary data.</text>
</comment>
<sequence length="121" mass="14254">MDESLIIIDRFNIKLLEVVLKDQVTNNEIKNLLNQYIQLGLSRKEDYDSFINVLKKIDYDINPIFEERFEYICDVLTSIDGDVAIDRIIKFKGDPDDIEELAKLVREKNGWILHKVLILKK</sequence>
<dbReference type="Proteomes" id="UP001595455">
    <property type="component" value="Unassembled WGS sequence"/>
</dbReference>
<reference evidence="2 3" key="2">
    <citation type="submission" date="2018-08" db="EMBL/GenBank/DDBJ databases">
        <title>The draft genome of Acinetobacter sichuanensis strain WCHAc060041.</title>
        <authorList>
            <person name="Qin J."/>
            <person name="Feng Y."/>
            <person name="Zong Z."/>
        </authorList>
    </citation>
    <scope>NUCLEOTIDE SEQUENCE [LARGE SCALE GENOMIC DNA]</scope>
    <source>
        <strain evidence="2 3">WCHAc060041</strain>
    </source>
</reference>
<dbReference type="EMBL" id="JBHRSF010000018">
    <property type="protein sequence ID" value="MFC2995161.1"/>
    <property type="molecule type" value="Genomic_DNA"/>
</dbReference>
<name>A0A371YK16_9GAMM</name>
<dbReference type="Proteomes" id="UP000240957">
    <property type="component" value="Unassembled WGS sequence"/>
</dbReference>
<evidence type="ECO:0000313" key="3">
    <source>
        <dbReference type="Proteomes" id="UP000240957"/>
    </source>
</evidence>
<protein>
    <submittedName>
        <fullName evidence="2">Uncharacterized protein</fullName>
    </submittedName>
</protein>
<reference evidence="1" key="1">
    <citation type="journal article" date="2014" name="Int. J. Syst. Evol. Microbiol.">
        <title>Complete genome of a new Firmicutes species belonging to the dominant human colonic microbiota ('Ruminococcus bicirculans') reveals two chromosomes and a selective capacity to utilize plant glucans.</title>
        <authorList>
            <consortium name="NISC Comparative Sequencing Program"/>
            <person name="Wegmann U."/>
            <person name="Louis P."/>
            <person name="Goesmann A."/>
            <person name="Henrissat B."/>
            <person name="Duncan S.H."/>
            <person name="Flint H.J."/>
        </authorList>
    </citation>
    <scope>NUCLEOTIDE SEQUENCE</scope>
    <source>
        <strain evidence="1">KCTC 62575</strain>
    </source>
</reference>
<accession>A0A371YK16</accession>
<evidence type="ECO:0000313" key="2">
    <source>
        <dbReference type="EMBL" id="RFC81801.1"/>
    </source>
</evidence>
<dbReference type="EMBL" id="PYIX02000055">
    <property type="protein sequence ID" value="RFC81801.1"/>
    <property type="molecule type" value="Genomic_DNA"/>
</dbReference>